<dbReference type="EMBL" id="CP010803">
    <property type="protein sequence ID" value="AJY46534.1"/>
    <property type="molecule type" value="Genomic_DNA"/>
</dbReference>
<dbReference type="PATRIC" id="fig|1486262.3.peg.2893"/>
<dbReference type="OrthoDB" id="7317090at2"/>
<dbReference type="PANTHER" id="PTHR43649:SF12">
    <property type="entry name" value="DIACETYLCHITOBIOSE BINDING PROTEIN DASA"/>
    <property type="match status" value="1"/>
</dbReference>
<accession>A0A0D5LQP2</accession>
<dbReference type="Proteomes" id="UP000032611">
    <property type="component" value="Chromosome"/>
</dbReference>
<gene>
    <name evidence="4" type="ORF">TM49_14000</name>
</gene>
<evidence type="ECO:0000313" key="4">
    <source>
        <dbReference type="EMBL" id="AJY46534.1"/>
    </source>
</evidence>
<reference evidence="4 5" key="1">
    <citation type="journal article" date="2015" name="Genome Announc.">
        <title>Complete genome sequence of Martelella endophytica YC6887, which has antifungal activity associated with a halophyte.</title>
        <authorList>
            <person name="Khan A."/>
            <person name="Khan H."/>
            <person name="Chung E.J."/>
            <person name="Hossain M.T."/>
            <person name="Chung Y.R."/>
        </authorList>
    </citation>
    <scope>NUCLEOTIDE SEQUENCE [LARGE SCALE GENOMIC DNA]</scope>
    <source>
        <strain evidence="4">YC6887</strain>
    </source>
</reference>
<dbReference type="GO" id="GO:0042597">
    <property type="term" value="C:periplasmic space"/>
    <property type="evidence" value="ECO:0007669"/>
    <property type="project" value="UniProtKB-SubCell"/>
</dbReference>
<dbReference type="InterPro" id="IPR006059">
    <property type="entry name" value="SBP"/>
</dbReference>
<evidence type="ECO:0008006" key="6">
    <source>
        <dbReference type="Google" id="ProtNLM"/>
    </source>
</evidence>
<evidence type="ECO:0000256" key="1">
    <source>
        <dbReference type="ARBA" id="ARBA00004418"/>
    </source>
</evidence>
<proteinExistence type="inferred from homology"/>
<sequence length="429" mass="46727">MNSKFKGPSLDRRQMLKVSIGGTTALWLGLNGPALAAENVKVGWYGGQDTNARMQKALAIFAERNPDINLEVEFAPFGDFYDRLPVQYSAGTAPDMHRHSMTYLFSYLKRGLLADLSPHVGSTIDVSGLYPGVLEIGTDGGETHAIGNNQIAYAVFYNEQELEKAGVTADLEGMTWDGYHDIAVKIAEAGGNNHYGTSDDGGSMALFEIFLTQRGKSLYQGEELGFEAADLTEWLTYWQKMRDDRACPPSSISAESAGFQNAPMVRGLAGMQAGWCQQLIFYTDLMTTPVGIHSGPVPEGAADNGHLVRALDFWVVPTRSKRIEEGAKVIDFLLNDEEAIKTLGLTLGGPASQKATDILLENSEGANIKVLNYLTDVRKNAPKQTPRWIGGHGELEQLLSRQNQSVGFGQATPEKAAGDFINQSKMILQ</sequence>
<name>A0A0D5LQP2_MAREN</name>
<comment type="similarity">
    <text evidence="2">Belongs to the bacterial solute-binding protein 1 family.</text>
</comment>
<evidence type="ECO:0000256" key="3">
    <source>
        <dbReference type="ARBA" id="ARBA00022764"/>
    </source>
</evidence>
<keyword evidence="3" id="KW-0574">Periplasm</keyword>
<dbReference type="Pfam" id="PF01547">
    <property type="entry name" value="SBP_bac_1"/>
    <property type="match status" value="1"/>
</dbReference>
<dbReference type="InterPro" id="IPR050490">
    <property type="entry name" value="Bact_solute-bd_prot1"/>
</dbReference>
<protein>
    <recommendedName>
        <fullName evidence="6">ABC transporter substrate-binding protein</fullName>
    </recommendedName>
</protein>
<dbReference type="SUPFAM" id="SSF53850">
    <property type="entry name" value="Periplasmic binding protein-like II"/>
    <property type="match status" value="1"/>
</dbReference>
<dbReference type="KEGG" id="mey:TM49_14000"/>
<dbReference type="InterPro" id="IPR006311">
    <property type="entry name" value="TAT_signal"/>
</dbReference>
<dbReference type="STRING" id="1486262.TM49_14000"/>
<evidence type="ECO:0000313" key="5">
    <source>
        <dbReference type="Proteomes" id="UP000032611"/>
    </source>
</evidence>
<dbReference type="Gene3D" id="3.40.190.10">
    <property type="entry name" value="Periplasmic binding protein-like II"/>
    <property type="match status" value="2"/>
</dbReference>
<dbReference type="PROSITE" id="PS51318">
    <property type="entry name" value="TAT"/>
    <property type="match status" value="1"/>
</dbReference>
<dbReference type="PANTHER" id="PTHR43649">
    <property type="entry name" value="ARABINOSE-BINDING PROTEIN-RELATED"/>
    <property type="match status" value="1"/>
</dbReference>
<keyword evidence="5" id="KW-1185">Reference proteome</keyword>
<organism evidence="4 5">
    <name type="scientific">Martelella endophytica</name>
    <dbReference type="NCBI Taxonomy" id="1486262"/>
    <lineage>
        <taxon>Bacteria</taxon>
        <taxon>Pseudomonadati</taxon>
        <taxon>Pseudomonadota</taxon>
        <taxon>Alphaproteobacteria</taxon>
        <taxon>Hyphomicrobiales</taxon>
        <taxon>Aurantimonadaceae</taxon>
        <taxon>Martelella</taxon>
    </lineage>
</organism>
<comment type="subcellular location">
    <subcellularLocation>
        <location evidence="1">Periplasm</location>
    </subcellularLocation>
</comment>
<dbReference type="RefSeq" id="WP_045682143.1">
    <property type="nucleotide sequence ID" value="NZ_CP010803.1"/>
</dbReference>
<dbReference type="AlphaFoldDB" id="A0A0D5LQP2"/>
<evidence type="ECO:0000256" key="2">
    <source>
        <dbReference type="ARBA" id="ARBA00008520"/>
    </source>
</evidence>
<dbReference type="HOGENOM" id="CLU_031285_5_0_5"/>